<evidence type="ECO:0000256" key="1">
    <source>
        <dbReference type="SAM" id="Phobius"/>
    </source>
</evidence>
<dbReference type="Proteomes" id="UP000287296">
    <property type="component" value="Unassembled WGS sequence"/>
</dbReference>
<keyword evidence="5" id="KW-1185">Reference proteome</keyword>
<evidence type="ECO:0000313" key="3">
    <source>
        <dbReference type="EMBL" id="RST60247.1"/>
    </source>
</evidence>
<dbReference type="RefSeq" id="WP_120117567.1">
    <property type="nucleotide sequence ID" value="NZ_BORJ01000011.1"/>
</dbReference>
<keyword evidence="1" id="KW-0812">Transmembrane</keyword>
<evidence type="ECO:0000313" key="5">
    <source>
        <dbReference type="Proteomes" id="UP000680670"/>
    </source>
</evidence>
<gene>
    <name evidence="3" type="ORF">D5F11_007280</name>
    <name evidence="2" type="ORF">J6TS1_37290</name>
</gene>
<evidence type="ECO:0000313" key="4">
    <source>
        <dbReference type="Proteomes" id="UP000287296"/>
    </source>
</evidence>
<reference evidence="3 4" key="1">
    <citation type="submission" date="2018-12" db="EMBL/GenBank/DDBJ databases">
        <authorList>
            <person name="Sun L."/>
            <person name="Chen Z."/>
        </authorList>
    </citation>
    <scope>NUCLEOTIDE SEQUENCE [LARGE SCALE GENOMIC DNA]</scope>
    <source>
        <strain evidence="3 4">LMG 29736</strain>
    </source>
</reference>
<reference evidence="2 5" key="2">
    <citation type="submission" date="2021-03" db="EMBL/GenBank/DDBJ databases">
        <title>Antimicrobial resistance genes in bacteria isolated from Japanese honey, and their potential for conferring macrolide and lincosamide resistance in the American foulbrood pathogen Paenibacillus larvae.</title>
        <authorList>
            <person name="Okamoto M."/>
            <person name="Kumagai M."/>
            <person name="Kanamori H."/>
            <person name="Takamatsu D."/>
        </authorList>
    </citation>
    <scope>NUCLEOTIDE SEQUENCE [LARGE SCALE GENOMIC DNA]</scope>
    <source>
        <strain evidence="2 5">J6TS1</strain>
    </source>
</reference>
<name>A0A429X9Z9_SIMTE</name>
<proteinExistence type="predicted"/>
<sequence length="65" mass="7254">MGFWYLLLLLIGIVLLIVGATTKGVSRSVKIVILLFVFGILFIFISLILMLPGSSYVLDELLKIR</sequence>
<keyword evidence="1" id="KW-1133">Transmembrane helix</keyword>
<protein>
    <submittedName>
        <fullName evidence="3">Uncharacterized protein</fullName>
    </submittedName>
</protein>
<dbReference type="EMBL" id="BORJ01000011">
    <property type="protein sequence ID" value="GIN97859.1"/>
    <property type="molecule type" value="Genomic_DNA"/>
</dbReference>
<accession>A0A429X9Z9</accession>
<organism evidence="3 4">
    <name type="scientific">Siminovitchia terrae</name>
    <name type="common">Bacillus terrae</name>
    <dbReference type="NCBI Taxonomy" id="1914933"/>
    <lineage>
        <taxon>Bacteria</taxon>
        <taxon>Bacillati</taxon>
        <taxon>Bacillota</taxon>
        <taxon>Bacilli</taxon>
        <taxon>Bacillales</taxon>
        <taxon>Bacillaceae</taxon>
        <taxon>Siminovitchia</taxon>
    </lineage>
</organism>
<keyword evidence="1" id="KW-0472">Membrane</keyword>
<dbReference type="AlphaFoldDB" id="A0A429X9Z9"/>
<dbReference type="EMBL" id="QYTW02000005">
    <property type="protein sequence ID" value="RST60247.1"/>
    <property type="molecule type" value="Genomic_DNA"/>
</dbReference>
<evidence type="ECO:0000313" key="2">
    <source>
        <dbReference type="EMBL" id="GIN97859.1"/>
    </source>
</evidence>
<dbReference type="Proteomes" id="UP000680670">
    <property type="component" value="Unassembled WGS sequence"/>
</dbReference>
<feature type="transmembrane region" description="Helical" evidence="1">
    <location>
        <begin position="32"/>
        <end position="58"/>
    </location>
</feature>
<comment type="caution">
    <text evidence="3">The sequence shown here is derived from an EMBL/GenBank/DDBJ whole genome shotgun (WGS) entry which is preliminary data.</text>
</comment>